<evidence type="ECO:0000313" key="1">
    <source>
        <dbReference type="EMBL" id="CAJ1950396.1"/>
    </source>
</evidence>
<protein>
    <submittedName>
        <fullName evidence="1">Uncharacterized protein</fullName>
    </submittedName>
</protein>
<name>A0AA86VG85_9FABA</name>
<reference evidence="1" key="1">
    <citation type="submission" date="2023-10" db="EMBL/GenBank/DDBJ databases">
        <authorList>
            <person name="Domelevo Entfellner J.-B."/>
        </authorList>
    </citation>
    <scope>NUCLEOTIDE SEQUENCE</scope>
</reference>
<proteinExistence type="predicted"/>
<dbReference type="Gramene" id="rna-AYBTSS11_LOCUS14231">
    <property type="protein sequence ID" value="CAJ1950396.1"/>
    <property type="gene ID" value="gene-AYBTSS11_LOCUS14231"/>
</dbReference>
<evidence type="ECO:0000313" key="2">
    <source>
        <dbReference type="Proteomes" id="UP001189624"/>
    </source>
</evidence>
<dbReference type="Proteomes" id="UP001189624">
    <property type="component" value="Chromosome 4"/>
</dbReference>
<dbReference type="AlphaFoldDB" id="A0AA86VG85"/>
<keyword evidence="2" id="KW-1185">Reference proteome</keyword>
<accession>A0AA86VG85</accession>
<gene>
    <name evidence="1" type="ORF">AYBTSS11_LOCUS14231</name>
</gene>
<organism evidence="1 2">
    <name type="scientific">Sphenostylis stenocarpa</name>
    <dbReference type="NCBI Taxonomy" id="92480"/>
    <lineage>
        <taxon>Eukaryota</taxon>
        <taxon>Viridiplantae</taxon>
        <taxon>Streptophyta</taxon>
        <taxon>Embryophyta</taxon>
        <taxon>Tracheophyta</taxon>
        <taxon>Spermatophyta</taxon>
        <taxon>Magnoliopsida</taxon>
        <taxon>eudicotyledons</taxon>
        <taxon>Gunneridae</taxon>
        <taxon>Pentapetalae</taxon>
        <taxon>rosids</taxon>
        <taxon>fabids</taxon>
        <taxon>Fabales</taxon>
        <taxon>Fabaceae</taxon>
        <taxon>Papilionoideae</taxon>
        <taxon>50 kb inversion clade</taxon>
        <taxon>NPAAA clade</taxon>
        <taxon>indigoferoid/millettioid clade</taxon>
        <taxon>Phaseoleae</taxon>
        <taxon>Sphenostylis</taxon>
    </lineage>
</organism>
<sequence>MTVRKSTEKECSCICILDLSNLDLVVMIGYGSDTTWVKVEVVCTFLCDVFVSPRGFCSSTTVSLCVRVIRLGSG</sequence>
<dbReference type="EMBL" id="OY731401">
    <property type="protein sequence ID" value="CAJ1950396.1"/>
    <property type="molecule type" value="Genomic_DNA"/>
</dbReference>